<dbReference type="GO" id="GO:0032453">
    <property type="term" value="F:histone H3K4 demethylase activity"/>
    <property type="evidence" value="ECO:0007669"/>
    <property type="project" value="TreeGrafter"/>
</dbReference>
<evidence type="ECO:0000313" key="6">
    <source>
        <dbReference type="Proteomes" id="UP000326509"/>
    </source>
</evidence>
<dbReference type="PROSITE" id="PS51184">
    <property type="entry name" value="JMJC"/>
    <property type="match status" value="1"/>
</dbReference>
<accession>A0A5J4J1U6</accession>
<feature type="domain" description="JmjC" evidence="4">
    <location>
        <begin position="77"/>
        <end position="237"/>
    </location>
</feature>
<protein>
    <recommendedName>
        <fullName evidence="4">JmjC domain-containing protein</fullName>
    </recommendedName>
</protein>
<dbReference type="EMBL" id="BKCG01000004">
    <property type="protein sequence ID" value="GER59761.1"/>
    <property type="molecule type" value="Genomic_DNA"/>
</dbReference>
<keyword evidence="2" id="KW-0479">Metal-binding</keyword>
<keyword evidence="6" id="KW-1185">Reference proteome</keyword>
<dbReference type="GO" id="GO:0046872">
    <property type="term" value="F:metal ion binding"/>
    <property type="evidence" value="ECO:0007669"/>
    <property type="project" value="UniProtKB-KW"/>
</dbReference>
<gene>
    <name evidence="5" type="ORF">ULMA_18690</name>
</gene>
<comment type="cofactor">
    <cofactor evidence="1">
        <name>Fe(2+)</name>
        <dbReference type="ChEBI" id="CHEBI:29033"/>
    </cofactor>
</comment>
<dbReference type="PANTHER" id="PTHR13096:SF8">
    <property type="entry name" value="RIBOSOMAL OXYGENASE 1"/>
    <property type="match status" value="1"/>
</dbReference>
<evidence type="ECO:0000256" key="3">
    <source>
        <dbReference type="ARBA" id="ARBA00023004"/>
    </source>
</evidence>
<proteinExistence type="predicted"/>
<dbReference type="RefSeq" id="WP_151674216.1">
    <property type="nucleotide sequence ID" value="NZ_BKCG01000004.1"/>
</dbReference>
<dbReference type="GO" id="GO:0051864">
    <property type="term" value="F:histone H3K36 demethylase activity"/>
    <property type="evidence" value="ECO:0007669"/>
    <property type="project" value="TreeGrafter"/>
</dbReference>
<dbReference type="InterPro" id="IPR039994">
    <property type="entry name" value="NO66-like"/>
</dbReference>
<sequence>MTLQEILAPITLEDFFTNYYEKKHLVIRKNNRETFKDVLTVEDLDKMFYTVSNHHPNFRLVDHSLDEVPDPKSYTVKNSDLIDPLKFVKSFEAGCTLVMSNLEHKIEGCRRLTNEFESFFKHRTQSNIYLTPKNAQGFATHYDSHDVFILQFEGSKTWRIYNNAMPLADKSNAFVKEGFEPGPIEDEFTLHQGDVLYVPRGIVHDAYCTNENSGHITTGLLGKTWAEHLGEMLLERSKNHLALRRFTKLHELPNINYNQEKTEVIDALKEIINSLEKDEELIDDFYSRQKSISKGHLLQMLDVHALNGDSKILLKEKHKIRISQNEEVFSIKFYDLQLTMPLAAESFLSALFSFTTPQRVADIPSSIDKESSILMAQELSKLGLLEVS</sequence>
<evidence type="ECO:0000256" key="2">
    <source>
        <dbReference type="ARBA" id="ARBA00022723"/>
    </source>
</evidence>
<dbReference type="Pfam" id="PF08007">
    <property type="entry name" value="JmjC_2"/>
    <property type="match status" value="1"/>
</dbReference>
<evidence type="ECO:0000313" key="5">
    <source>
        <dbReference type="EMBL" id="GER59761.1"/>
    </source>
</evidence>
<keyword evidence="3" id="KW-0408">Iron</keyword>
<dbReference type="Proteomes" id="UP000326509">
    <property type="component" value="Unassembled WGS sequence"/>
</dbReference>
<evidence type="ECO:0000259" key="4">
    <source>
        <dbReference type="PROSITE" id="PS51184"/>
    </source>
</evidence>
<dbReference type="OrthoDB" id="9764016at2"/>
<dbReference type="SUPFAM" id="SSF51197">
    <property type="entry name" value="Clavaminate synthase-like"/>
    <property type="match status" value="1"/>
</dbReference>
<dbReference type="AlphaFoldDB" id="A0A5J4J1U6"/>
<comment type="caution">
    <text evidence="5">The sequence shown here is derived from an EMBL/GenBank/DDBJ whole genome shotgun (WGS) entry which is preliminary data.</text>
</comment>
<dbReference type="InterPro" id="IPR003347">
    <property type="entry name" value="JmjC_dom"/>
</dbReference>
<name>A0A5J4J1U6_9FLAO</name>
<evidence type="ECO:0000256" key="1">
    <source>
        <dbReference type="ARBA" id="ARBA00001954"/>
    </source>
</evidence>
<organism evidence="5 6">
    <name type="scientific">Patiriisocius marinus</name>
    <dbReference type="NCBI Taxonomy" id="1397112"/>
    <lineage>
        <taxon>Bacteria</taxon>
        <taxon>Pseudomonadati</taxon>
        <taxon>Bacteroidota</taxon>
        <taxon>Flavobacteriia</taxon>
        <taxon>Flavobacteriales</taxon>
        <taxon>Flavobacteriaceae</taxon>
        <taxon>Patiriisocius</taxon>
    </lineage>
</organism>
<dbReference type="PANTHER" id="PTHR13096">
    <property type="entry name" value="MINA53 MYC INDUCED NUCLEAR ANTIGEN"/>
    <property type="match status" value="1"/>
</dbReference>
<dbReference type="Gene3D" id="2.60.120.650">
    <property type="entry name" value="Cupin"/>
    <property type="match status" value="1"/>
</dbReference>
<reference evidence="5 6" key="1">
    <citation type="submission" date="2019-08" db="EMBL/GenBank/DDBJ databases">
        <title>Draft genome sequence of Ulvibacter marinus type strain NBRC 109484.</title>
        <authorList>
            <person name="Kawano K."/>
            <person name="Ushijima N."/>
            <person name="Kihara M."/>
            <person name="Itoh H."/>
        </authorList>
    </citation>
    <scope>NUCLEOTIDE SEQUENCE [LARGE SCALE GENOMIC DNA]</scope>
    <source>
        <strain evidence="5 6">NBRC 109484</strain>
    </source>
</reference>